<protein>
    <submittedName>
        <fullName evidence="1">DUF1800 domain-containing protein</fullName>
    </submittedName>
</protein>
<evidence type="ECO:0000313" key="1">
    <source>
        <dbReference type="EMBL" id="MCM1985262.1"/>
    </source>
</evidence>
<keyword evidence="2" id="KW-1185">Reference proteome</keyword>
<organism evidence="1 2">
    <name type="scientific">Lyngbya confervoides BDU141951</name>
    <dbReference type="NCBI Taxonomy" id="1574623"/>
    <lineage>
        <taxon>Bacteria</taxon>
        <taxon>Bacillati</taxon>
        <taxon>Cyanobacteriota</taxon>
        <taxon>Cyanophyceae</taxon>
        <taxon>Oscillatoriophycideae</taxon>
        <taxon>Oscillatoriales</taxon>
        <taxon>Microcoleaceae</taxon>
        <taxon>Lyngbya</taxon>
    </lineage>
</organism>
<dbReference type="AlphaFoldDB" id="A0ABD4T8Y8"/>
<comment type="caution">
    <text evidence="1">The sequence shown here is derived from an EMBL/GenBank/DDBJ whole genome shotgun (WGS) entry which is preliminary data.</text>
</comment>
<proteinExistence type="predicted"/>
<dbReference type="InterPro" id="IPR014917">
    <property type="entry name" value="DUF1800"/>
</dbReference>
<dbReference type="Pfam" id="PF08811">
    <property type="entry name" value="DUF1800"/>
    <property type="match status" value="1"/>
</dbReference>
<dbReference type="Proteomes" id="UP000031561">
    <property type="component" value="Unassembled WGS sequence"/>
</dbReference>
<dbReference type="EMBL" id="JTHE03000118">
    <property type="protein sequence ID" value="MCM1985262.1"/>
    <property type="molecule type" value="Genomic_DNA"/>
</dbReference>
<accession>A0ABD4T8Y8</accession>
<sequence length="477" mass="53952">MGPSPWDLQRLESMGLDRYIQQQLNPQSLRNPPWLDQKLQQFSTLRQSAYQIYQTAHPRQVRLARLSAQPRQQAQTSEDRKAQRQAKVKQVLQNRAMETPAQQRAIEAQVMRPLNEAIEARILRAINSPRQLEEVMVHFWFNHFNVSSRKNFSRMWVGIYEESALRPYALGSFRQMLGATAHHPAMLYYLDNWRSKAAALNENYARELLELHTLGVDGGYSQKDVMEVARVFTGWRYVDMNPQRQARVGQTLPQYPDFLFDERVHDSGSKTVLGQTIRGSGLAEGEQVLDLLANHPATARHLSYKLAQYFVADDPPASLVNNLAQVFQSSQGNIKAVLTQLFASAEFWDARYQGQKFKTPYEYILSAARALGDRQVNSLQMAGMMRQLGMPLYGCETPDGYKNTQAAWLSPEAMMRRLSLANSLARSGPEGGGSSRTAQLEQVVGQMLSARTRTVLQSSPASLRAAAILGSPEMMMR</sequence>
<evidence type="ECO:0000313" key="2">
    <source>
        <dbReference type="Proteomes" id="UP000031561"/>
    </source>
</evidence>
<gene>
    <name evidence="1" type="ORF">QQ91_0020820</name>
</gene>
<name>A0ABD4T8Y8_9CYAN</name>
<reference evidence="1 2" key="1">
    <citation type="journal article" date="2015" name="Genome Announc.">
        <title>Draft Genome Sequence of Filamentous Marine Cyanobacterium Lyngbya confervoides Strain BDU141951.</title>
        <authorList>
            <person name="Chandrababunaidu M.M."/>
            <person name="Sen D."/>
            <person name="Tripathy S."/>
        </authorList>
    </citation>
    <scope>NUCLEOTIDE SEQUENCE [LARGE SCALE GENOMIC DNA]</scope>
    <source>
        <strain evidence="1 2">BDU141951</strain>
    </source>
</reference>